<keyword evidence="2" id="KW-1185">Reference proteome</keyword>
<gene>
    <name evidence="1" type="ORF">G6N77_00515</name>
</gene>
<dbReference type="Proteomes" id="UP000479226">
    <property type="component" value="Unassembled WGS sequence"/>
</dbReference>
<dbReference type="InterPro" id="IPR036388">
    <property type="entry name" value="WH-like_DNA-bd_sf"/>
</dbReference>
<dbReference type="RefSeq" id="WP_165180046.1">
    <property type="nucleotide sequence ID" value="NZ_JAAKZI010000001.1"/>
</dbReference>
<dbReference type="EMBL" id="JAAKZI010000001">
    <property type="protein sequence ID" value="NGN81951.1"/>
    <property type="molecule type" value="Genomic_DNA"/>
</dbReference>
<proteinExistence type="predicted"/>
<evidence type="ECO:0000313" key="1">
    <source>
        <dbReference type="EMBL" id="NGN81951.1"/>
    </source>
</evidence>
<comment type="caution">
    <text evidence="1">The sequence shown here is derived from an EMBL/GenBank/DDBJ whole genome shotgun (WGS) entry which is preliminary data.</text>
</comment>
<accession>A0ABX0D8D9</accession>
<name>A0ABX0D8D9_9MICC</name>
<dbReference type="Gene3D" id="1.10.10.10">
    <property type="entry name" value="Winged helix-like DNA-binding domain superfamily/Winged helix DNA-binding domain"/>
    <property type="match status" value="1"/>
</dbReference>
<evidence type="ECO:0000313" key="2">
    <source>
        <dbReference type="Proteomes" id="UP000479226"/>
    </source>
</evidence>
<sequence length="219" mass="22973">MFVMTIDQRGSRTVGDRVPELLATLRGIRTVLPFERSVGDEVQGLLDSPAEVVEAALRALRAGGWYVGIGIGSVERPLPSSPREAAGPALVQARLAVDRAKRTGERVALAVEYDGGPGLPGEGAAAASAAEAVLVLVGDLVRHRSAAEWRVLDALTEPGPRRQVDVAQSLGVTPQAVSQAILRSGRQEEQRGRDAAELLLTLAGRAVDGEPVPRVSGRG</sequence>
<organism evidence="1 2">
    <name type="scientific">Arthrobacter silviterrae</name>
    <dbReference type="NCBI Taxonomy" id="2026658"/>
    <lineage>
        <taxon>Bacteria</taxon>
        <taxon>Bacillati</taxon>
        <taxon>Actinomycetota</taxon>
        <taxon>Actinomycetes</taxon>
        <taxon>Micrococcales</taxon>
        <taxon>Micrococcaceae</taxon>
        <taxon>Arthrobacter</taxon>
    </lineage>
</organism>
<protein>
    <submittedName>
        <fullName evidence="1">MarR family transcriptional regulator</fullName>
    </submittedName>
</protein>
<reference evidence="1 2" key="1">
    <citation type="submission" date="2020-02" db="EMBL/GenBank/DDBJ databases">
        <title>Genome sequence of the type strain DSM 27180 of Arthrobacter silviterrae.</title>
        <authorList>
            <person name="Gao J."/>
            <person name="Sun J."/>
        </authorList>
    </citation>
    <scope>NUCLEOTIDE SEQUENCE [LARGE SCALE GENOMIC DNA]</scope>
    <source>
        <strain evidence="1 2">DSM 27180</strain>
    </source>
</reference>